<dbReference type="EMBL" id="MAAX01000039">
    <property type="protein sequence ID" value="OUS19251.1"/>
    <property type="molecule type" value="Genomic_DNA"/>
</dbReference>
<dbReference type="InterPro" id="IPR058245">
    <property type="entry name" value="NreC/VraR/RcsB-like_REC"/>
</dbReference>
<sequence>MIKLIIAEDHESLIDGLKLLFKYDEEINVIGTAKDGKELLEILNLKIADVVLSDVNMPRMDGVTLCTKIGESYPNTKVIAFSMFENEDAIRDMVKAGASGYVLKRRALNEVRKAILKVAAGERYFDPSIDIESIEKSEKSKAKTILSPSEREILKLIAQGKSSSEIAAERFTAVSTVSKHRKNMIQKLDLHGKGELMRYALNLFKHYK</sequence>
<dbReference type="PANTHER" id="PTHR43214">
    <property type="entry name" value="TWO-COMPONENT RESPONSE REGULATOR"/>
    <property type="match status" value="1"/>
</dbReference>
<dbReference type="SMART" id="SM00448">
    <property type="entry name" value="REC"/>
    <property type="match status" value="1"/>
</dbReference>
<evidence type="ECO:0000313" key="6">
    <source>
        <dbReference type="EMBL" id="OUS19251.1"/>
    </source>
</evidence>
<dbReference type="CDD" id="cd06170">
    <property type="entry name" value="LuxR_C_like"/>
    <property type="match status" value="1"/>
</dbReference>
<dbReference type="Pfam" id="PF00072">
    <property type="entry name" value="Response_reg"/>
    <property type="match status" value="1"/>
</dbReference>
<reference evidence="7" key="1">
    <citation type="journal article" date="2017" name="Proc. Natl. Acad. Sci. U.S.A.">
        <title>Simulation of Deepwater Horizon oil plume reveals substrate specialization within a complex community of hydrocarbon-degraders.</title>
        <authorList>
            <person name="Hu P."/>
            <person name="Dubinsky E.A."/>
            <person name="Probst A.J."/>
            <person name="Wang J."/>
            <person name="Sieber C.M.K."/>
            <person name="Tom L.M."/>
            <person name="Gardinali P."/>
            <person name="Banfield J.F."/>
            <person name="Atlas R.M."/>
            <person name="Andersen G.L."/>
        </authorList>
    </citation>
    <scope>NUCLEOTIDE SEQUENCE [LARGE SCALE GENOMIC DNA]</scope>
</reference>
<comment type="caution">
    <text evidence="6">The sequence shown here is derived from an EMBL/GenBank/DDBJ whole genome shotgun (WGS) entry which is preliminary data.</text>
</comment>
<dbReference type="InterPro" id="IPR016032">
    <property type="entry name" value="Sig_transdc_resp-reg_C-effctor"/>
</dbReference>
<evidence type="ECO:0000259" key="5">
    <source>
        <dbReference type="PROSITE" id="PS50110"/>
    </source>
</evidence>
<dbReference type="InterPro" id="IPR011006">
    <property type="entry name" value="CheY-like_superfamily"/>
</dbReference>
<dbReference type="GO" id="GO:0000160">
    <property type="term" value="P:phosphorelay signal transduction system"/>
    <property type="evidence" value="ECO:0007669"/>
    <property type="project" value="InterPro"/>
</dbReference>
<dbReference type="SMART" id="SM00421">
    <property type="entry name" value="HTH_LUXR"/>
    <property type="match status" value="1"/>
</dbReference>
<dbReference type="Pfam" id="PF00196">
    <property type="entry name" value="GerE"/>
    <property type="match status" value="1"/>
</dbReference>
<organism evidence="6 7">
    <name type="scientific">Nonlabens dokdonensis</name>
    <dbReference type="NCBI Taxonomy" id="328515"/>
    <lineage>
        <taxon>Bacteria</taxon>
        <taxon>Pseudomonadati</taxon>
        <taxon>Bacteroidota</taxon>
        <taxon>Flavobacteriia</taxon>
        <taxon>Flavobacteriales</taxon>
        <taxon>Flavobacteriaceae</taxon>
        <taxon>Nonlabens</taxon>
    </lineage>
</organism>
<feature type="domain" description="Response regulatory" evidence="5">
    <location>
        <begin position="3"/>
        <end position="119"/>
    </location>
</feature>
<dbReference type="PROSITE" id="PS50110">
    <property type="entry name" value="RESPONSE_REGULATORY"/>
    <property type="match status" value="1"/>
</dbReference>
<evidence type="ECO:0000313" key="7">
    <source>
        <dbReference type="Proteomes" id="UP000196102"/>
    </source>
</evidence>
<feature type="modified residue" description="4-aspartylphosphate" evidence="3">
    <location>
        <position position="54"/>
    </location>
</feature>
<dbReference type="AlphaFoldDB" id="A0A1Z8B9H4"/>
<dbReference type="PROSITE" id="PS50043">
    <property type="entry name" value="HTH_LUXR_2"/>
    <property type="match status" value="1"/>
</dbReference>
<dbReference type="InterPro" id="IPR039420">
    <property type="entry name" value="WalR-like"/>
</dbReference>
<dbReference type="SUPFAM" id="SSF52172">
    <property type="entry name" value="CheY-like"/>
    <property type="match status" value="1"/>
</dbReference>
<dbReference type="Gene3D" id="3.40.50.2300">
    <property type="match status" value="1"/>
</dbReference>
<evidence type="ECO:0000256" key="3">
    <source>
        <dbReference type="PROSITE-ProRule" id="PRU00169"/>
    </source>
</evidence>
<proteinExistence type="predicted"/>
<dbReference type="InterPro" id="IPR001789">
    <property type="entry name" value="Sig_transdc_resp-reg_receiver"/>
</dbReference>
<keyword evidence="1 3" id="KW-0597">Phosphoprotein</keyword>
<keyword evidence="2 6" id="KW-0238">DNA-binding</keyword>
<dbReference type="GO" id="GO:0006355">
    <property type="term" value="P:regulation of DNA-templated transcription"/>
    <property type="evidence" value="ECO:0007669"/>
    <property type="project" value="InterPro"/>
</dbReference>
<evidence type="ECO:0000259" key="4">
    <source>
        <dbReference type="PROSITE" id="PS50043"/>
    </source>
</evidence>
<dbReference type="PRINTS" id="PR00038">
    <property type="entry name" value="HTHLUXR"/>
</dbReference>
<dbReference type="RefSeq" id="WP_303685796.1">
    <property type="nucleotide sequence ID" value="NZ_CAJXYO010000005.1"/>
</dbReference>
<evidence type="ECO:0000256" key="1">
    <source>
        <dbReference type="ARBA" id="ARBA00022553"/>
    </source>
</evidence>
<dbReference type="PANTHER" id="PTHR43214:SF43">
    <property type="entry name" value="TWO-COMPONENT RESPONSE REGULATOR"/>
    <property type="match status" value="1"/>
</dbReference>
<accession>A0A1Z8B9H4</accession>
<dbReference type="CDD" id="cd17535">
    <property type="entry name" value="REC_NarL-like"/>
    <property type="match status" value="1"/>
</dbReference>
<dbReference type="InterPro" id="IPR000792">
    <property type="entry name" value="Tscrpt_reg_LuxR_C"/>
</dbReference>
<gene>
    <name evidence="6" type="ORF">A9Q93_02430</name>
</gene>
<dbReference type="GO" id="GO:0003677">
    <property type="term" value="F:DNA binding"/>
    <property type="evidence" value="ECO:0007669"/>
    <property type="project" value="UniProtKB-KW"/>
</dbReference>
<feature type="domain" description="HTH luxR-type" evidence="4">
    <location>
        <begin position="139"/>
        <end position="204"/>
    </location>
</feature>
<name>A0A1Z8B9H4_9FLAO</name>
<dbReference type="Proteomes" id="UP000196102">
    <property type="component" value="Unassembled WGS sequence"/>
</dbReference>
<evidence type="ECO:0000256" key="2">
    <source>
        <dbReference type="ARBA" id="ARBA00023125"/>
    </source>
</evidence>
<dbReference type="SUPFAM" id="SSF46894">
    <property type="entry name" value="C-terminal effector domain of the bipartite response regulators"/>
    <property type="match status" value="1"/>
</dbReference>
<protein>
    <submittedName>
        <fullName evidence="6">DNA-binding response regulator</fullName>
    </submittedName>
</protein>